<dbReference type="Pfam" id="PF01841">
    <property type="entry name" value="Transglut_core"/>
    <property type="match status" value="1"/>
</dbReference>
<dbReference type="InterPro" id="IPR013589">
    <property type="entry name" value="Bac_transglu_N"/>
</dbReference>
<dbReference type="RefSeq" id="WP_091969464.1">
    <property type="nucleotide sequence ID" value="NZ_FOGZ01000012.1"/>
</dbReference>
<accession>A0A1H9SC14</accession>
<dbReference type="EMBL" id="FOGZ01000012">
    <property type="protein sequence ID" value="SER81913.1"/>
    <property type="molecule type" value="Genomic_DNA"/>
</dbReference>
<dbReference type="STRING" id="64702.SAMN05443377_11221"/>
<dbReference type="Pfam" id="PF08379">
    <property type="entry name" value="Bact_transglu_N"/>
    <property type="match status" value="1"/>
</dbReference>
<dbReference type="AlphaFoldDB" id="A0A1H9SC14"/>
<feature type="domain" description="Transglutaminase-like" evidence="1">
    <location>
        <begin position="167"/>
        <end position="234"/>
    </location>
</feature>
<gene>
    <name evidence="2" type="ORF">SAMN05443377_11221</name>
</gene>
<dbReference type="SUPFAM" id="SSF54001">
    <property type="entry name" value="Cysteine proteinases"/>
    <property type="match status" value="1"/>
</dbReference>
<sequence>MTTTLRIVHTTGYRYSEPVSDSFNEIRMQPRYTPEQLIRERSVLISPTPWSYSSIDYWGTQVTSFELHEPHDVMTIRVETSLDVTRRPPVSSSLRREDLESVRDRWNEYLTITPLVDPGPELASKAEEIAAHAVTVDECGRGVAELVNRSLHYASGTTTVNTTAAEAWATHKGVCQDYAHLTIGALRHLAIPCRYVSGYVMGSEDAPIGTEVVGESHAWVEWWNGAWVGFDPTNDTVPTESHVQVGVGRDYRDVPPLKGMFRGRASSQMFVEVRMTRLA</sequence>
<dbReference type="GO" id="GO:0006508">
    <property type="term" value="P:proteolysis"/>
    <property type="evidence" value="ECO:0007669"/>
    <property type="project" value="UniProtKB-KW"/>
</dbReference>
<dbReference type="PANTHER" id="PTHR33490">
    <property type="entry name" value="BLR5614 PROTEIN-RELATED"/>
    <property type="match status" value="1"/>
</dbReference>
<evidence type="ECO:0000259" key="1">
    <source>
        <dbReference type="SMART" id="SM00460"/>
    </source>
</evidence>
<evidence type="ECO:0000313" key="2">
    <source>
        <dbReference type="EMBL" id="SER81913.1"/>
    </source>
</evidence>
<dbReference type="OrthoDB" id="9804023at2"/>
<dbReference type="Gene3D" id="3.10.620.30">
    <property type="match status" value="1"/>
</dbReference>
<keyword evidence="2" id="KW-0378">Hydrolase</keyword>
<dbReference type="GO" id="GO:0008233">
    <property type="term" value="F:peptidase activity"/>
    <property type="evidence" value="ECO:0007669"/>
    <property type="project" value="UniProtKB-KW"/>
</dbReference>
<dbReference type="SMART" id="SM00460">
    <property type="entry name" value="TGc"/>
    <property type="match status" value="1"/>
</dbReference>
<keyword evidence="2" id="KW-0645">Protease</keyword>
<dbReference type="Proteomes" id="UP000198815">
    <property type="component" value="Unassembled WGS sequence"/>
</dbReference>
<name>A0A1H9SC14_9ACTN</name>
<reference evidence="2 3" key="1">
    <citation type="submission" date="2016-10" db="EMBL/GenBank/DDBJ databases">
        <authorList>
            <person name="de Groot N.N."/>
        </authorList>
    </citation>
    <scope>NUCLEOTIDE SEQUENCE [LARGE SCALE GENOMIC DNA]</scope>
    <source>
        <strain evidence="2 3">DSM 16859</strain>
    </source>
</reference>
<evidence type="ECO:0000313" key="3">
    <source>
        <dbReference type="Proteomes" id="UP000198815"/>
    </source>
</evidence>
<keyword evidence="3" id="KW-1185">Reference proteome</keyword>
<protein>
    <submittedName>
        <fullName evidence="2">Transglutaminase-like enzyme, putative cysteine protease</fullName>
    </submittedName>
</protein>
<organism evidence="2 3">
    <name type="scientific">Propionibacterium cyclohexanicum</name>
    <dbReference type="NCBI Taxonomy" id="64702"/>
    <lineage>
        <taxon>Bacteria</taxon>
        <taxon>Bacillati</taxon>
        <taxon>Actinomycetota</taxon>
        <taxon>Actinomycetes</taxon>
        <taxon>Propionibacteriales</taxon>
        <taxon>Propionibacteriaceae</taxon>
        <taxon>Propionibacterium</taxon>
    </lineage>
</organism>
<dbReference type="InterPro" id="IPR002931">
    <property type="entry name" value="Transglutaminase-like"/>
</dbReference>
<proteinExistence type="predicted"/>
<dbReference type="PANTHER" id="PTHR33490:SF6">
    <property type="entry name" value="SLL1049 PROTEIN"/>
    <property type="match status" value="1"/>
</dbReference>
<dbReference type="InterPro" id="IPR038765">
    <property type="entry name" value="Papain-like_cys_pep_sf"/>
</dbReference>